<reference evidence="2" key="1">
    <citation type="submission" date="2021-02" db="EMBL/GenBank/DDBJ databases">
        <authorList>
            <person name="Nowell W R."/>
        </authorList>
    </citation>
    <scope>NUCLEOTIDE SEQUENCE</scope>
</reference>
<dbReference type="PANTHER" id="PTHR31424">
    <property type="entry name" value="PROTEIN CBG23806"/>
    <property type="match status" value="1"/>
</dbReference>
<evidence type="ECO:0000313" key="3">
    <source>
        <dbReference type="EMBL" id="CAF3842683.1"/>
    </source>
</evidence>
<organism evidence="2 4">
    <name type="scientific">Didymodactylos carnosus</name>
    <dbReference type="NCBI Taxonomy" id="1234261"/>
    <lineage>
        <taxon>Eukaryota</taxon>
        <taxon>Metazoa</taxon>
        <taxon>Spiralia</taxon>
        <taxon>Gnathifera</taxon>
        <taxon>Rotifera</taxon>
        <taxon>Eurotatoria</taxon>
        <taxon>Bdelloidea</taxon>
        <taxon>Philodinida</taxon>
        <taxon>Philodinidae</taxon>
        <taxon>Didymodactylos</taxon>
    </lineage>
</organism>
<feature type="region of interest" description="Disordered" evidence="1">
    <location>
        <begin position="129"/>
        <end position="195"/>
    </location>
</feature>
<dbReference type="Proteomes" id="UP000677228">
    <property type="component" value="Unassembled WGS sequence"/>
</dbReference>
<protein>
    <submittedName>
        <fullName evidence="2">Uncharacterized protein</fullName>
    </submittedName>
</protein>
<gene>
    <name evidence="2" type="ORF">OVA965_LOCUS18287</name>
    <name evidence="3" type="ORF">TMI583_LOCUS18299</name>
</gene>
<accession>A0A8S2E8N6</accession>
<name>A0A8S2E8N6_9BILA</name>
<feature type="compositionally biased region" description="Acidic residues" evidence="1">
    <location>
        <begin position="165"/>
        <end position="175"/>
    </location>
</feature>
<evidence type="ECO:0000313" key="2">
    <source>
        <dbReference type="EMBL" id="CAF1079394.1"/>
    </source>
</evidence>
<dbReference type="EMBL" id="CAJNOK010009036">
    <property type="protein sequence ID" value="CAF1079394.1"/>
    <property type="molecule type" value="Genomic_DNA"/>
</dbReference>
<proteinExistence type="predicted"/>
<dbReference type="AlphaFoldDB" id="A0A8S2E8N6"/>
<dbReference type="Proteomes" id="UP000682733">
    <property type="component" value="Unassembled WGS sequence"/>
</dbReference>
<sequence>MINIYRLHLTWVGAGLQGQGANSIVPLAFVRMPKECREVIERYITPQFIEMFKPNTVVEVDHVKFTLKFSYSGDFKMVQQIMGLAGVQSPTPCNWCKYRRVQRTTTWRESDTEDPPTQSTEKTYMLQQDTNDEDNKSTSSQSKPVNRKGLKQLLEIRKSSHISGDEEEEKDDDDFYQVTTGKKQTKKPAKQPTRTKTTIRYGAEEIGSENSIPPQSVESRQAAELERKIFFKQWSAFDPLKGARKLEEHLYEAGRAYPKHGYTFKPLYNDIVIDVLHMKLRICDVLLKHALRLACEVVSPNVTREQVQQQKQNALTFFEQHSKDTKSYIAFSFVKGVLKVASGMNGDRHNMFTRTMPLHLVVDEPNIEKADALGGARMGLITRFFDILTLLKSNNTSDRYCTELAATCDKWGQDFVQQFGYQAVTPYIHVLSPHAAEFYRAYGETVSL</sequence>
<evidence type="ECO:0000256" key="1">
    <source>
        <dbReference type="SAM" id="MobiDB-lite"/>
    </source>
</evidence>
<dbReference type="EMBL" id="CAJOBA010009052">
    <property type="protein sequence ID" value="CAF3842683.1"/>
    <property type="molecule type" value="Genomic_DNA"/>
</dbReference>
<dbReference type="PANTHER" id="PTHR31424:SF3">
    <property type="entry name" value="RING-TYPE DOMAIN-CONTAINING PROTEIN"/>
    <property type="match status" value="1"/>
</dbReference>
<evidence type="ECO:0000313" key="4">
    <source>
        <dbReference type="Proteomes" id="UP000677228"/>
    </source>
</evidence>
<comment type="caution">
    <text evidence="2">The sequence shown here is derived from an EMBL/GenBank/DDBJ whole genome shotgun (WGS) entry which is preliminary data.</text>
</comment>